<keyword evidence="12" id="KW-1185">Reference proteome</keyword>
<evidence type="ECO:0000256" key="1">
    <source>
        <dbReference type="ARBA" id="ARBA00004429"/>
    </source>
</evidence>
<evidence type="ECO:0000256" key="2">
    <source>
        <dbReference type="ARBA" id="ARBA00022448"/>
    </source>
</evidence>
<dbReference type="InterPro" id="IPR007387">
    <property type="entry name" value="TRAP_DctQ"/>
</dbReference>
<keyword evidence="5 9" id="KW-0812">Transmembrane</keyword>
<evidence type="ECO:0000313" key="12">
    <source>
        <dbReference type="Proteomes" id="UP000217771"/>
    </source>
</evidence>
<evidence type="ECO:0000256" key="4">
    <source>
        <dbReference type="ARBA" id="ARBA00022519"/>
    </source>
</evidence>
<evidence type="ECO:0000256" key="6">
    <source>
        <dbReference type="ARBA" id="ARBA00022989"/>
    </source>
</evidence>
<comment type="subunit">
    <text evidence="9">The complex comprises the extracytoplasmic solute receptor protein and the two transmembrane proteins.</text>
</comment>
<keyword evidence="4 9" id="KW-0997">Cell inner membrane</keyword>
<feature type="transmembrane region" description="Helical" evidence="9">
    <location>
        <begin position="33"/>
        <end position="60"/>
    </location>
</feature>
<dbReference type="Proteomes" id="UP000217771">
    <property type="component" value="Unassembled WGS sequence"/>
</dbReference>
<evidence type="ECO:0000256" key="5">
    <source>
        <dbReference type="ARBA" id="ARBA00022692"/>
    </source>
</evidence>
<comment type="function">
    <text evidence="9">Part of the tripartite ATP-independent periplasmic (TRAP) transport system.</text>
</comment>
<evidence type="ECO:0000259" key="10">
    <source>
        <dbReference type="Pfam" id="PF04290"/>
    </source>
</evidence>
<dbReference type="GO" id="GO:0022857">
    <property type="term" value="F:transmembrane transporter activity"/>
    <property type="evidence" value="ECO:0007669"/>
    <property type="project" value="UniProtKB-UniRule"/>
</dbReference>
<evidence type="ECO:0000256" key="9">
    <source>
        <dbReference type="RuleBase" id="RU369079"/>
    </source>
</evidence>
<dbReference type="GO" id="GO:0005886">
    <property type="term" value="C:plasma membrane"/>
    <property type="evidence" value="ECO:0007669"/>
    <property type="project" value="UniProtKB-SubCell"/>
</dbReference>
<feature type="transmembrane region" description="Helical" evidence="9">
    <location>
        <begin position="66"/>
        <end position="87"/>
    </location>
</feature>
<gene>
    <name evidence="11" type="ORF">CK498_24445</name>
</gene>
<dbReference type="Pfam" id="PF04290">
    <property type="entry name" value="DctQ"/>
    <property type="match status" value="1"/>
</dbReference>
<feature type="transmembrane region" description="Helical" evidence="9">
    <location>
        <begin position="108"/>
        <end position="129"/>
    </location>
</feature>
<comment type="similarity">
    <text evidence="8 9">Belongs to the TRAP transporter small permease family.</text>
</comment>
<keyword evidence="6 9" id="KW-1133">Transmembrane helix</keyword>
<dbReference type="OrthoDB" id="9791324at2"/>
<comment type="caution">
    <text evidence="9">Lacks conserved residue(s) required for the propagation of feature annotation.</text>
</comment>
<evidence type="ECO:0000256" key="8">
    <source>
        <dbReference type="ARBA" id="ARBA00038436"/>
    </source>
</evidence>
<keyword evidence="2 9" id="KW-0813">Transport</keyword>
<reference evidence="11 12" key="1">
    <citation type="submission" date="2017-08" db="EMBL/GenBank/DDBJ databases">
        <title>Halomonas alkalisoli sp. nov., isolated from saline alkaline soil.</title>
        <authorList>
            <person name="Wang D."/>
            <person name="Zhang G."/>
        </authorList>
    </citation>
    <scope>NUCLEOTIDE SEQUENCE [LARGE SCALE GENOMIC DNA]</scope>
    <source>
        <strain evidence="11 12">WRN001</strain>
    </source>
</reference>
<dbReference type="InterPro" id="IPR055348">
    <property type="entry name" value="DctQ"/>
</dbReference>
<keyword evidence="3" id="KW-1003">Cell membrane</keyword>
<feature type="domain" description="Tripartite ATP-independent periplasmic transporters DctQ component" evidence="10">
    <location>
        <begin position="46"/>
        <end position="173"/>
    </location>
</feature>
<name>A0A2A2ENJ2_9GAMM</name>
<keyword evidence="7 9" id="KW-0472">Membrane</keyword>
<dbReference type="PANTHER" id="PTHR35011:SF2">
    <property type="entry name" value="2,3-DIKETO-L-GULONATE TRAP TRANSPORTER SMALL PERMEASE PROTEIN YIAM"/>
    <property type="match status" value="1"/>
</dbReference>
<proteinExistence type="inferred from homology"/>
<accession>A0A2A2ENJ2</accession>
<organism evidence="11 12">
    <name type="scientific">Halomonas salipaludis</name>
    <dbReference type="NCBI Taxonomy" id="2032625"/>
    <lineage>
        <taxon>Bacteria</taxon>
        <taxon>Pseudomonadati</taxon>
        <taxon>Pseudomonadota</taxon>
        <taxon>Gammaproteobacteria</taxon>
        <taxon>Oceanospirillales</taxon>
        <taxon>Halomonadaceae</taxon>
        <taxon>Halomonas</taxon>
    </lineage>
</organism>
<protein>
    <recommendedName>
        <fullName evidence="9">TRAP transporter small permease protein</fullName>
    </recommendedName>
</protein>
<evidence type="ECO:0000313" key="11">
    <source>
        <dbReference type="EMBL" id="PAU74054.1"/>
    </source>
</evidence>
<dbReference type="GO" id="GO:0015740">
    <property type="term" value="P:C4-dicarboxylate transport"/>
    <property type="evidence" value="ECO:0007669"/>
    <property type="project" value="TreeGrafter"/>
</dbReference>
<comment type="caution">
    <text evidence="11">The sequence shown here is derived from an EMBL/GenBank/DDBJ whole genome shotgun (WGS) entry which is preliminary data.</text>
</comment>
<evidence type="ECO:0000256" key="3">
    <source>
        <dbReference type="ARBA" id="ARBA00022475"/>
    </source>
</evidence>
<evidence type="ECO:0000256" key="7">
    <source>
        <dbReference type="ARBA" id="ARBA00023136"/>
    </source>
</evidence>
<sequence>MSALKNKHKDTNSPAAVYAAGVFLNRLLGRIDALVSVVIIVFMATLVVVVSTQVVLRYIFNSSLDWAWEVSRLCFVALIFFAIPLALKIRGHVGIDILQNLLPPLFQRGLIIGLNVVGIFLMMVVTVVGTRATMSTWNQTLSSLPLSSGWFYVPLLWAGFHCSLHFASQSLDLALGGELPSSFVEEVKESMKS</sequence>
<comment type="subcellular location">
    <subcellularLocation>
        <location evidence="1 9">Cell inner membrane</location>
        <topology evidence="1 9">Multi-pass membrane protein</topology>
    </subcellularLocation>
</comment>
<dbReference type="AlphaFoldDB" id="A0A2A2ENJ2"/>
<dbReference type="PANTHER" id="PTHR35011">
    <property type="entry name" value="2,3-DIKETO-L-GULONATE TRAP TRANSPORTER SMALL PERMEASE PROTEIN YIAM"/>
    <property type="match status" value="1"/>
</dbReference>
<dbReference type="EMBL" id="NSKB01000016">
    <property type="protein sequence ID" value="PAU74054.1"/>
    <property type="molecule type" value="Genomic_DNA"/>
</dbReference>